<reference evidence="4 5" key="1">
    <citation type="submission" date="2019-03" db="EMBL/GenBank/DDBJ databases">
        <title>Pragia sp. nov. isolated from the gut tract of Carduelis flavirostris.</title>
        <authorList>
            <person name="Ge Y."/>
        </authorList>
    </citation>
    <scope>NUCLEOTIDE SEQUENCE [LARGE SCALE GENOMIC DNA]</scope>
    <source>
        <strain evidence="4 5">CF-458</strain>
    </source>
</reference>
<feature type="chain" id="PRO_5019395501" evidence="2">
    <location>
        <begin position="21"/>
        <end position="688"/>
    </location>
</feature>
<dbReference type="KEGG" id="prag:EKN56_09370"/>
<evidence type="ECO:0000256" key="1">
    <source>
        <dbReference type="SAM" id="Coils"/>
    </source>
</evidence>
<sequence length="688" mass="76234">MRLSSLSLSFLVLFSSPVFLSSASADTSPQLKRVMLSSAGVGYFEYESDVEGPTTLTLSIPRNQIDDVLKSMTIDGANGGAVSVRMPDDEPLEKGFSDFLFTPDSLESPARLLSELRGAEVSIEGPRSIKGKLMSVEAETVTLDNDKGTQNRYRVSLITSEGLKQAILQDVQSLHFEDEKLRNQLNQALTLMATAQENGPRQLDIVLSGKGKRQVKIGYVVSTPVWKVAYRVQLDKADRAHLQGWAILENTSGRDWKDVELTLLSGNPIAFRQPLYQSYYVDRPVVPVETLNHQLPLIDKGELDGRSQLNQYAMQKQARPMAAPNQLNGGQFLAAPTALMVRSEDEKDIRETDVSQSAPQAEAIENQSQIVLKLPEHQTIASGQSMMTPIIDRDIPAVRHTLLSNNKPIVAVEIANQSTTGLPPGAITFYDGTVDTTYLGDGQIGALPVGEKRLVGFASDLNVRIIRDAPTTKELYSASVNSGVVQIKNSVRQTTTYRLKSSAKEKRIVVLDIPRRANETLVEPKADASGISLIQNGYRIRHSLAAGQEETLNIVTESVKLESLSFEQMQNIDRNSLDFYMRTIIQNGAMDDETKKIFRQIASMRQPSIDADDAIASFQDSREVIISEQKRLRENLAQVPNGSDLQKRYLKQMEQQEDKMDALLSQIETEKDKKAKADVALKVWLNSN</sequence>
<name>A0A411WK94_9GAMM</name>
<feature type="coiled-coil region" evidence="1">
    <location>
        <begin position="646"/>
        <end position="673"/>
    </location>
</feature>
<proteinExistence type="predicted"/>
<keyword evidence="2" id="KW-0732">Signal</keyword>
<dbReference type="RefSeq" id="WP_130591533.1">
    <property type="nucleotide sequence ID" value="NZ_CP034752.1"/>
</dbReference>
<evidence type="ECO:0000313" key="5">
    <source>
        <dbReference type="Proteomes" id="UP000293154"/>
    </source>
</evidence>
<dbReference type="InterPro" id="IPR037291">
    <property type="entry name" value="DUF4139"/>
</dbReference>
<feature type="signal peptide" evidence="2">
    <location>
        <begin position="1"/>
        <end position="20"/>
    </location>
</feature>
<dbReference type="OrthoDB" id="580912at2"/>
<dbReference type="AlphaFoldDB" id="A0A411WK94"/>
<accession>A0A411WK94</accession>
<evidence type="ECO:0000259" key="3">
    <source>
        <dbReference type="Pfam" id="PF13598"/>
    </source>
</evidence>
<dbReference type="Pfam" id="PF13598">
    <property type="entry name" value="DUF4139"/>
    <property type="match status" value="1"/>
</dbReference>
<dbReference type="EMBL" id="CP034752">
    <property type="protein sequence ID" value="QBH96596.1"/>
    <property type="molecule type" value="Genomic_DNA"/>
</dbReference>
<gene>
    <name evidence="4" type="ORF">EKN56_09370</name>
</gene>
<organism evidence="4 5">
    <name type="scientific">Limnobaculum zhutongyuii</name>
    <dbReference type="NCBI Taxonomy" id="2498113"/>
    <lineage>
        <taxon>Bacteria</taxon>
        <taxon>Pseudomonadati</taxon>
        <taxon>Pseudomonadota</taxon>
        <taxon>Gammaproteobacteria</taxon>
        <taxon>Enterobacterales</taxon>
        <taxon>Budviciaceae</taxon>
        <taxon>Limnobaculum</taxon>
    </lineage>
</organism>
<evidence type="ECO:0000256" key="2">
    <source>
        <dbReference type="SAM" id="SignalP"/>
    </source>
</evidence>
<evidence type="ECO:0000313" key="4">
    <source>
        <dbReference type="EMBL" id="QBH96596.1"/>
    </source>
</evidence>
<protein>
    <submittedName>
        <fullName evidence="4">DUF4139 domain-containing protein</fullName>
    </submittedName>
</protein>
<feature type="domain" description="DUF4139" evidence="3">
    <location>
        <begin position="215"/>
        <end position="502"/>
    </location>
</feature>
<keyword evidence="5" id="KW-1185">Reference proteome</keyword>
<keyword evidence="1" id="KW-0175">Coiled coil</keyword>
<dbReference type="Proteomes" id="UP000293154">
    <property type="component" value="Chromosome"/>
</dbReference>